<dbReference type="SMART" id="SM00698">
    <property type="entry name" value="MORN"/>
    <property type="match status" value="8"/>
</dbReference>
<dbReference type="VEuPathDB" id="FungiDB:ATEG_09751"/>
<sequence>MVFKKLSDGAVYNGDWRNSQPEGYGAMTYTDGSRYEGAWHEGQRDGTGKYVCPDYEFHGTWRADEPNGQGVKTWKTAGVYDGWFVNGRREGSGTMTWTKTGRKYTGQWRGDRMSGRGICHWPDGTWYDGEWNGMKRAGKGVAFHRYQSSGDTYEGAVMDGERHGHGKYTYADGSTYTGLYQKGLKHGAGILVTTTHVYRGTWKENRFDGEFTVTVRATGVKSKIYLGSIFTWGIQIYERVLRFYSPKSVIVTTWEVPKAHVLNGD</sequence>
<gene>
    <name evidence="2" type="ORF">ATEIFO6365_0013026900</name>
</gene>
<comment type="caution">
    <text evidence="2">The sequence shown here is derived from an EMBL/GenBank/DDBJ whole genome shotgun (WGS) entry which is preliminary data.</text>
</comment>
<dbReference type="Proteomes" id="UP000452235">
    <property type="component" value="Unassembled WGS sequence"/>
</dbReference>
<dbReference type="OrthoDB" id="294378at2759"/>
<dbReference type="PANTHER" id="PTHR43215:SF14">
    <property type="entry name" value="RADIAL SPOKE HEAD 1 HOMOLOG"/>
    <property type="match status" value="1"/>
</dbReference>
<evidence type="ECO:0000313" key="2">
    <source>
        <dbReference type="EMBL" id="GFF20935.1"/>
    </source>
</evidence>
<dbReference type="Pfam" id="PF02493">
    <property type="entry name" value="MORN"/>
    <property type="match status" value="9"/>
</dbReference>
<evidence type="ECO:0000256" key="1">
    <source>
        <dbReference type="ARBA" id="ARBA00022737"/>
    </source>
</evidence>
<dbReference type="Gene3D" id="2.20.110.10">
    <property type="entry name" value="Histone H3 K4-specific methyltransferase SET7/9 N-terminal domain"/>
    <property type="match status" value="3"/>
</dbReference>
<dbReference type="GO" id="GO:0016301">
    <property type="term" value="F:kinase activity"/>
    <property type="evidence" value="ECO:0007669"/>
    <property type="project" value="UniProtKB-KW"/>
</dbReference>
<dbReference type="AlphaFoldDB" id="A0A5M3ZGA9"/>
<organism evidence="2 3">
    <name type="scientific">Aspergillus terreus</name>
    <dbReference type="NCBI Taxonomy" id="33178"/>
    <lineage>
        <taxon>Eukaryota</taxon>
        <taxon>Fungi</taxon>
        <taxon>Dikarya</taxon>
        <taxon>Ascomycota</taxon>
        <taxon>Pezizomycotina</taxon>
        <taxon>Eurotiomycetes</taxon>
        <taxon>Eurotiomycetidae</taxon>
        <taxon>Eurotiales</taxon>
        <taxon>Aspergillaceae</taxon>
        <taxon>Aspergillus</taxon>
        <taxon>Aspergillus subgen. Circumdati</taxon>
    </lineage>
</organism>
<dbReference type="PANTHER" id="PTHR43215">
    <property type="entry name" value="RADIAL SPOKE HEAD 1 HOMOLOG"/>
    <property type="match status" value="1"/>
</dbReference>
<reference evidence="2 3" key="1">
    <citation type="submission" date="2020-01" db="EMBL/GenBank/DDBJ databases">
        <title>Aspergillus terreus IFO 6365 whole genome shotgun sequence.</title>
        <authorList>
            <person name="Kanamasa S."/>
            <person name="Takahashi H."/>
        </authorList>
    </citation>
    <scope>NUCLEOTIDE SEQUENCE [LARGE SCALE GENOMIC DNA]</scope>
    <source>
        <strain evidence="2 3">IFO 6365</strain>
    </source>
</reference>
<proteinExistence type="predicted"/>
<keyword evidence="3" id="KW-1185">Reference proteome</keyword>
<dbReference type="EMBL" id="BLJY01000013">
    <property type="protein sequence ID" value="GFF20935.1"/>
    <property type="molecule type" value="Genomic_DNA"/>
</dbReference>
<dbReference type="InterPro" id="IPR003409">
    <property type="entry name" value="MORN"/>
</dbReference>
<keyword evidence="1" id="KW-0677">Repeat</keyword>
<dbReference type="SUPFAM" id="SSF82185">
    <property type="entry name" value="Histone H3 K4-specific methyltransferase SET7/9 N-terminal domain"/>
    <property type="match status" value="3"/>
</dbReference>
<keyword evidence="2" id="KW-0418">Kinase</keyword>
<evidence type="ECO:0000313" key="3">
    <source>
        <dbReference type="Proteomes" id="UP000452235"/>
    </source>
</evidence>
<accession>A0A5M3ZGA9</accession>
<protein>
    <submittedName>
        <fullName evidence="2">Phosphatidylinositol-4-phosphate 5-kinase</fullName>
    </submittedName>
</protein>
<keyword evidence="2" id="KW-0808">Transferase</keyword>
<name>A0A5M3ZGA9_ASPTE</name>